<proteinExistence type="inferred from homology"/>
<feature type="signal peptide" evidence="2">
    <location>
        <begin position="1"/>
        <end position="25"/>
    </location>
</feature>
<dbReference type="SUPFAM" id="SSF49373">
    <property type="entry name" value="Invasin/intimin cell-adhesion fragments"/>
    <property type="match status" value="2"/>
</dbReference>
<evidence type="ECO:0000256" key="2">
    <source>
        <dbReference type="SAM" id="SignalP"/>
    </source>
</evidence>
<reference evidence="4 5" key="1">
    <citation type="submission" date="2022-10" db="EMBL/GenBank/DDBJ databases">
        <title>Janthinobacterium sp. hw3 Genome sequencing.</title>
        <authorList>
            <person name="Park S."/>
        </authorList>
    </citation>
    <scope>NUCLEOTIDE SEQUENCE [LARGE SCALE GENOMIC DNA]</scope>
    <source>
        <strain evidence="5">hw3</strain>
    </source>
</reference>
<name>A0ABT5K2X7_9BURK</name>
<gene>
    <name evidence="4" type="ORF">OIK44_16880</name>
</gene>
<sequence>MFDNRKLSALAPCLLIGALTLLLNACGGGSGGAGGGCTTLDPSRDPSLPSCGTSTPGTTPASAALTLALTDAAGAATATVSPDRPGTVQALLKDSKGNALANVALTFITSDKSATLLPSSGTALTNASGVASIGLPAGSQAGAFTLTASASGAATASATKGYTVTFPTLTLGALTISPATLSAGGNASVSTTLQSAGAVYTPPQSVSFSSPCAAAGKATLSSPVLTANGVATASYTDKGCGVADLITATTTLAGATVSNSGSVNVLPATAGSLKFVSADTGNIALKGSGSVGRQEFSTLTFQVFDTTGTPVAGKLVDFVFADSNSASTVGGLTLNPASATSAADGKVTAQVVAGTIPTSVRVQASVRASTPLLTSLSNILVVSTGVPDQAHFSLSTKIGNCEGRDYDQECSIVTAALGDHFGNPVPDGTAVNFTTEGGFVTASCLTGTATPGSGACSVALRAGSPRPANGRVTVLAYALGEENFFDANGNNVFDGSDTFTDKSPDIFRDDNESGDWSAGEACVGANLNATCSTPGDGQYNGVLRNPQVPSAQTLYVSSQLVQIFSGSTATVTTTPAVLNCAAGGTTNVQVKVTDQAGNVMPAGSTIAFSALFGTTVTPVLPAGITVPNIVLGVGQPLIVPVYTVTMGCPAVASTGRFFVTVTTPLTQTVTATSFQVN</sequence>
<evidence type="ECO:0000313" key="5">
    <source>
        <dbReference type="Proteomes" id="UP001221208"/>
    </source>
</evidence>
<comment type="similarity">
    <text evidence="1">Belongs to the intimin/invasin family.</text>
</comment>
<dbReference type="Proteomes" id="UP001221208">
    <property type="component" value="Unassembled WGS sequence"/>
</dbReference>
<evidence type="ECO:0000259" key="3">
    <source>
        <dbReference type="PROSITE" id="PS51127"/>
    </source>
</evidence>
<feature type="chain" id="PRO_5047294994" description="Big-1 domain-containing protein" evidence="2">
    <location>
        <begin position="26"/>
        <end position="677"/>
    </location>
</feature>
<keyword evidence="5" id="KW-1185">Reference proteome</keyword>
<evidence type="ECO:0000256" key="1">
    <source>
        <dbReference type="ARBA" id="ARBA00010116"/>
    </source>
</evidence>
<dbReference type="PROSITE" id="PS51127">
    <property type="entry name" value="BIG1"/>
    <property type="match status" value="1"/>
</dbReference>
<evidence type="ECO:0000313" key="4">
    <source>
        <dbReference type="EMBL" id="MDC8759259.1"/>
    </source>
</evidence>
<dbReference type="RefSeq" id="WP_273672327.1">
    <property type="nucleotide sequence ID" value="NZ_JAQQXR010000006.1"/>
</dbReference>
<keyword evidence="2" id="KW-0732">Signal</keyword>
<dbReference type="InterPro" id="IPR008964">
    <property type="entry name" value="Invasin/intimin_cell_adhesion"/>
</dbReference>
<comment type="caution">
    <text evidence="4">The sequence shown here is derived from an EMBL/GenBank/DDBJ whole genome shotgun (WGS) entry which is preliminary data.</text>
</comment>
<organism evidence="4 5">
    <name type="scientific">Janthinobacterium fluminis</name>
    <dbReference type="NCBI Taxonomy" id="2987524"/>
    <lineage>
        <taxon>Bacteria</taxon>
        <taxon>Pseudomonadati</taxon>
        <taxon>Pseudomonadota</taxon>
        <taxon>Betaproteobacteria</taxon>
        <taxon>Burkholderiales</taxon>
        <taxon>Oxalobacteraceae</taxon>
        <taxon>Janthinobacterium</taxon>
    </lineage>
</organism>
<accession>A0ABT5K2X7</accession>
<dbReference type="EMBL" id="JAQQXR010000006">
    <property type="protein sequence ID" value="MDC8759259.1"/>
    <property type="molecule type" value="Genomic_DNA"/>
</dbReference>
<feature type="domain" description="Big-1" evidence="3">
    <location>
        <begin position="68"/>
        <end position="167"/>
    </location>
</feature>
<protein>
    <recommendedName>
        <fullName evidence="3">Big-1 domain-containing protein</fullName>
    </recommendedName>
</protein>
<dbReference type="InterPro" id="IPR013783">
    <property type="entry name" value="Ig-like_fold"/>
</dbReference>
<dbReference type="Gene3D" id="2.60.40.10">
    <property type="entry name" value="Immunoglobulins"/>
    <property type="match status" value="3"/>
</dbReference>
<dbReference type="InterPro" id="IPR003344">
    <property type="entry name" value="Big_1_dom"/>
</dbReference>